<name>A0ABU8S322_9SPHN</name>
<sequence>MGIDERSHFFAISDDGLIADGMAGEGCVPCRSAAVCFADDIPARRPAHPLLFHWQTRDERVEQSQ</sequence>
<proteinExistence type="predicted"/>
<organism evidence="1 2">
    <name type="scientific">Novosphingobium anseongense</name>
    <dbReference type="NCBI Taxonomy" id="3133436"/>
    <lineage>
        <taxon>Bacteria</taxon>
        <taxon>Pseudomonadati</taxon>
        <taxon>Pseudomonadota</taxon>
        <taxon>Alphaproteobacteria</taxon>
        <taxon>Sphingomonadales</taxon>
        <taxon>Sphingomonadaceae</taxon>
        <taxon>Novosphingobium</taxon>
    </lineage>
</organism>
<comment type="caution">
    <text evidence="1">The sequence shown here is derived from an EMBL/GenBank/DDBJ whole genome shotgun (WGS) entry which is preliminary data.</text>
</comment>
<dbReference type="Proteomes" id="UP001361239">
    <property type="component" value="Unassembled WGS sequence"/>
</dbReference>
<evidence type="ECO:0000313" key="2">
    <source>
        <dbReference type="Proteomes" id="UP001361239"/>
    </source>
</evidence>
<gene>
    <name evidence="1" type="ORF">WG901_22135</name>
</gene>
<dbReference type="EMBL" id="JBBHJZ010000007">
    <property type="protein sequence ID" value="MEJ5979369.1"/>
    <property type="molecule type" value="Genomic_DNA"/>
</dbReference>
<protein>
    <submittedName>
        <fullName evidence="1">Uncharacterized protein</fullName>
    </submittedName>
</protein>
<evidence type="ECO:0000313" key="1">
    <source>
        <dbReference type="EMBL" id="MEJ5979369.1"/>
    </source>
</evidence>
<dbReference type="RefSeq" id="WP_339589307.1">
    <property type="nucleotide sequence ID" value="NZ_JBBHJZ010000007.1"/>
</dbReference>
<accession>A0ABU8S322</accession>
<reference evidence="1 2" key="1">
    <citation type="submission" date="2024-03" db="EMBL/GenBank/DDBJ databases">
        <authorList>
            <person name="Jo J.-H."/>
        </authorList>
    </citation>
    <scope>NUCLEOTIDE SEQUENCE [LARGE SCALE GENOMIC DNA]</scope>
    <source>
        <strain evidence="1 2">PS1R-30</strain>
    </source>
</reference>
<keyword evidence="2" id="KW-1185">Reference proteome</keyword>